<dbReference type="PANTHER" id="PTHR38846">
    <property type="entry name" value="C3H1-TYPE DOMAIN-CONTAINING PROTEIN"/>
    <property type="match status" value="1"/>
</dbReference>
<keyword evidence="2" id="KW-1185">Reference proteome</keyword>
<dbReference type="STRING" id="1450539.A0A318ZUI4"/>
<proteinExistence type="predicted"/>
<accession>A0A318ZUI4</accession>
<dbReference type="GeneID" id="37077486"/>
<dbReference type="RefSeq" id="XP_025433985.1">
    <property type="nucleotide sequence ID" value="XM_025576258.1"/>
</dbReference>
<dbReference type="Proteomes" id="UP000248349">
    <property type="component" value="Unassembled WGS sequence"/>
</dbReference>
<sequence>MPTSTFWQDFPDFELKPDAAMIDEFKRLAAQRGWKEGSKTWRKRWSAFINLEYDCVIGESLTDLDSWRELCALLDLQGPFPSITKCRQALSTVHVNIVDVINCRRQGTKPKKFSSVSQLAKYTHKTGQFFKRNLAKQDQLLKRCREWQRWNGLDVLGMGSMWRDDV</sequence>
<reference evidence="1 2" key="1">
    <citation type="submission" date="2016-12" db="EMBL/GenBank/DDBJ databases">
        <title>The genomes of Aspergillus section Nigri reveals drivers in fungal speciation.</title>
        <authorList>
            <consortium name="DOE Joint Genome Institute"/>
            <person name="Vesth T.C."/>
            <person name="Nybo J."/>
            <person name="Theobald S."/>
            <person name="Brandl J."/>
            <person name="Frisvad J.C."/>
            <person name="Nielsen K.F."/>
            <person name="Lyhne E.K."/>
            <person name="Kogle M.E."/>
            <person name="Kuo A."/>
            <person name="Riley R."/>
            <person name="Clum A."/>
            <person name="Nolan M."/>
            <person name="Lipzen A."/>
            <person name="Salamov A."/>
            <person name="Henrissat B."/>
            <person name="Wiebenga A."/>
            <person name="De Vries R.P."/>
            <person name="Grigoriev I.V."/>
            <person name="Mortensen U.H."/>
            <person name="Andersen M.R."/>
            <person name="Baker S.E."/>
        </authorList>
    </citation>
    <scope>NUCLEOTIDE SEQUENCE [LARGE SCALE GENOMIC DNA]</scope>
    <source>
        <strain evidence="1 2">JOP 1030-1</strain>
    </source>
</reference>
<dbReference type="AlphaFoldDB" id="A0A318ZUI4"/>
<protein>
    <submittedName>
        <fullName evidence="1">Uncharacterized protein</fullName>
    </submittedName>
</protein>
<dbReference type="EMBL" id="KZ821222">
    <property type="protein sequence ID" value="PYH48003.1"/>
    <property type="molecule type" value="Genomic_DNA"/>
</dbReference>
<gene>
    <name evidence="1" type="ORF">BP01DRAFT_363190</name>
</gene>
<evidence type="ECO:0000313" key="1">
    <source>
        <dbReference type="EMBL" id="PYH48003.1"/>
    </source>
</evidence>
<name>A0A318ZUI4_9EURO</name>
<dbReference type="PANTHER" id="PTHR38846:SF1">
    <property type="entry name" value="C3H1-TYPE DOMAIN-CONTAINING PROTEIN"/>
    <property type="match status" value="1"/>
</dbReference>
<evidence type="ECO:0000313" key="2">
    <source>
        <dbReference type="Proteomes" id="UP000248349"/>
    </source>
</evidence>
<organism evidence="1 2">
    <name type="scientific">Aspergillus saccharolyticus JOP 1030-1</name>
    <dbReference type="NCBI Taxonomy" id="1450539"/>
    <lineage>
        <taxon>Eukaryota</taxon>
        <taxon>Fungi</taxon>
        <taxon>Dikarya</taxon>
        <taxon>Ascomycota</taxon>
        <taxon>Pezizomycotina</taxon>
        <taxon>Eurotiomycetes</taxon>
        <taxon>Eurotiomycetidae</taxon>
        <taxon>Eurotiales</taxon>
        <taxon>Aspergillaceae</taxon>
        <taxon>Aspergillus</taxon>
        <taxon>Aspergillus subgen. Circumdati</taxon>
    </lineage>
</organism>
<dbReference type="OrthoDB" id="6105938at2759"/>